<evidence type="ECO:0000313" key="2">
    <source>
        <dbReference type="EMBL" id="MBA0125502.1"/>
    </source>
</evidence>
<dbReference type="Gene3D" id="3.40.50.1820">
    <property type="entry name" value="alpha/beta hydrolase"/>
    <property type="match status" value="1"/>
</dbReference>
<gene>
    <name evidence="2" type="ORF">H0B56_08110</name>
</gene>
<protein>
    <submittedName>
        <fullName evidence="2">Lipase</fullName>
    </submittedName>
</protein>
<keyword evidence="3" id="KW-1185">Reference proteome</keyword>
<name>A0A838A9Q0_9PSEU</name>
<evidence type="ECO:0000256" key="1">
    <source>
        <dbReference type="SAM" id="MobiDB-lite"/>
    </source>
</evidence>
<dbReference type="GO" id="GO:0004806">
    <property type="term" value="F:triacylglycerol lipase activity"/>
    <property type="evidence" value="ECO:0007669"/>
    <property type="project" value="InterPro"/>
</dbReference>
<evidence type="ECO:0000313" key="3">
    <source>
        <dbReference type="Proteomes" id="UP000582974"/>
    </source>
</evidence>
<dbReference type="Pfam" id="PF03583">
    <property type="entry name" value="LIP"/>
    <property type="match status" value="1"/>
</dbReference>
<dbReference type="InterPro" id="IPR029058">
    <property type="entry name" value="AB_hydrolase_fold"/>
</dbReference>
<dbReference type="SUPFAM" id="SSF53474">
    <property type="entry name" value="alpha/beta-Hydrolases"/>
    <property type="match status" value="1"/>
</dbReference>
<dbReference type="AlphaFoldDB" id="A0A838A9Q0"/>
<sequence>MRCVSIHESGRAAPGRGRIHRIRAESRIARHRVAGNVLSDGAGGRVVRTYSWRVSGGRGSGRRGAVAVVVSVLLLASSTGIPATSEARTPGAAGDSAPADRSADDPFYQPPRPLPAGEPGDVLEARPSSAGPPAARALADAWQVQYLSTDARGEPIAVTGTVLVPEDVEPQDAPIVGLAPGTHGPAFRCAPSRMIDAGAFYEQNPLNETLRRGYAVAVPDYEGYHENPETTYMVGESMGAATLDIVRAAQRLPEAGLSGDAPVALRGYSQGGGAAVWAGEMQPEYAPEMNLVGVAGGGVPADLVQVSLPLDGTWGFGVLAYGLIGLDNAYPELDLDSYLTDAGREAFDEMREDACTFELLTRYAGDRLQDYTDPSPVLEPEWVERIEQNALGNGKIEVPVYLYHARNDDLVAFGQASSLRDSYCAQGMDVTWEEFDVDSPAPHITMINVGDGPVQEFITERFAGEPSTPNC</sequence>
<dbReference type="Gene3D" id="1.10.260.130">
    <property type="match status" value="1"/>
</dbReference>
<feature type="compositionally biased region" description="Low complexity" evidence="1">
    <location>
        <begin position="90"/>
        <end position="100"/>
    </location>
</feature>
<dbReference type="InterPro" id="IPR005152">
    <property type="entry name" value="Lipase_secreted"/>
</dbReference>
<dbReference type="PANTHER" id="PTHR34853:SF1">
    <property type="entry name" value="LIPASE 5"/>
    <property type="match status" value="1"/>
</dbReference>
<reference evidence="2 3" key="1">
    <citation type="submission" date="2020-07" db="EMBL/GenBank/DDBJ databases">
        <title>Genome of Haloechinothrix sp.</title>
        <authorList>
            <person name="Tang S.-K."/>
            <person name="Yang L."/>
            <person name="Zhu W.-Y."/>
        </authorList>
    </citation>
    <scope>NUCLEOTIDE SEQUENCE [LARGE SCALE GENOMIC DNA]</scope>
    <source>
        <strain evidence="2 3">YIM 98757</strain>
    </source>
</reference>
<feature type="region of interest" description="Disordered" evidence="1">
    <location>
        <begin position="83"/>
        <end position="133"/>
    </location>
</feature>
<dbReference type="PIRSF" id="PIRSF029171">
    <property type="entry name" value="Esterase_LipA"/>
    <property type="match status" value="1"/>
</dbReference>
<proteinExistence type="predicted"/>
<organism evidence="2 3">
    <name type="scientific">Haloechinothrix aidingensis</name>
    <dbReference type="NCBI Taxonomy" id="2752311"/>
    <lineage>
        <taxon>Bacteria</taxon>
        <taxon>Bacillati</taxon>
        <taxon>Actinomycetota</taxon>
        <taxon>Actinomycetes</taxon>
        <taxon>Pseudonocardiales</taxon>
        <taxon>Pseudonocardiaceae</taxon>
        <taxon>Haloechinothrix</taxon>
    </lineage>
</organism>
<dbReference type="EMBL" id="JACCKD010000002">
    <property type="protein sequence ID" value="MBA0125502.1"/>
    <property type="molecule type" value="Genomic_DNA"/>
</dbReference>
<accession>A0A838A9Q0</accession>
<dbReference type="PANTHER" id="PTHR34853">
    <property type="match status" value="1"/>
</dbReference>
<comment type="caution">
    <text evidence="2">The sequence shown here is derived from an EMBL/GenBank/DDBJ whole genome shotgun (WGS) entry which is preliminary data.</text>
</comment>
<dbReference type="Proteomes" id="UP000582974">
    <property type="component" value="Unassembled WGS sequence"/>
</dbReference>
<dbReference type="GO" id="GO:0016042">
    <property type="term" value="P:lipid catabolic process"/>
    <property type="evidence" value="ECO:0007669"/>
    <property type="project" value="InterPro"/>
</dbReference>